<dbReference type="PROSITE" id="PS50977">
    <property type="entry name" value="HTH_TETR_2"/>
    <property type="match status" value="1"/>
</dbReference>
<feature type="domain" description="HTH tetR-type" evidence="5">
    <location>
        <begin position="14"/>
        <end position="74"/>
    </location>
</feature>
<evidence type="ECO:0000259" key="5">
    <source>
        <dbReference type="PROSITE" id="PS50977"/>
    </source>
</evidence>
<dbReference type="GO" id="GO:0003700">
    <property type="term" value="F:DNA-binding transcription factor activity"/>
    <property type="evidence" value="ECO:0007669"/>
    <property type="project" value="TreeGrafter"/>
</dbReference>
<dbReference type="InterPro" id="IPR050109">
    <property type="entry name" value="HTH-type_TetR-like_transc_reg"/>
</dbReference>
<dbReference type="InterPro" id="IPR009057">
    <property type="entry name" value="Homeodomain-like_sf"/>
</dbReference>
<keyword evidence="1" id="KW-0805">Transcription regulation</keyword>
<evidence type="ECO:0000256" key="4">
    <source>
        <dbReference type="PROSITE-ProRule" id="PRU00335"/>
    </source>
</evidence>
<evidence type="ECO:0000313" key="6">
    <source>
        <dbReference type="EMBL" id="WTT15227.1"/>
    </source>
</evidence>
<dbReference type="Pfam" id="PF13305">
    <property type="entry name" value="TetR_C_33"/>
    <property type="match status" value="1"/>
</dbReference>
<dbReference type="SUPFAM" id="SSF48498">
    <property type="entry name" value="Tetracyclin repressor-like, C-terminal domain"/>
    <property type="match status" value="1"/>
</dbReference>
<dbReference type="PANTHER" id="PTHR30055">
    <property type="entry name" value="HTH-TYPE TRANSCRIPTIONAL REGULATOR RUTR"/>
    <property type="match status" value="1"/>
</dbReference>
<dbReference type="GO" id="GO:0000976">
    <property type="term" value="F:transcription cis-regulatory region binding"/>
    <property type="evidence" value="ECO:0007669"/>
    <property type="project" value="TreeGrafter"/>
</dbReference>
<dbReference type="Pfam" id="PF00440">
    <property type="entry name" value="TetR_N"/>
    <property type="match status" value="1"/>
</dbReference>
<accession>A0AAU1ZT72</accession>
<proteinExistence type="predicted"/>
<dbReference type="InterPro" id="IPR025996">
    <property type="entry name" value="MT1864/Rv1816-like_C"/>
</dbReference>
<keyword evidence="3" id="KW-0804">Transcription</keyword>
<name>A0AAU1ZT72_9ACTN</name>
<dbReference type="Gene3D" id="1.10.357.10">
    <property type="entry name" value="Tetracycline Repressor, domain 2"/>
    <property type="match status" value="1"/>
</dbReference>
<reference evidence="6" key="1">
    <citation type="submission" date="2022-10" db="EMBL/GenBank/DDBJ databases">
        <title>The complete genomes of actinobacterial strains from the NBC collection.</title>
        <authorList>
            <person name="Joergensen T.S."/>
            <person name="Alvarez Arevalo M."/>
            <person name="Sterndorff E.B."/>
            <person name="Faurdal D."/>
            <person name="Vuksanovic O."/>
            <person name="Mourched A.-S."/>
            <person name="Charusanti P."/>
            <person name="Shaw S."/>
            <person name="Blin K."/>
            <person name="Weber T."/>
        </authorList>
    </citation>
    <scope>NUCLEOTIDE SEQUENCE</scope>
    <source>
        <strain evidence="6">NBC_00093</strain>
    </source>
</reference>
<dbReference type="PANTHER" id="PTHR30055:SF243">
    <property type="entry name" value="HTH-TYPE TRANSCRIPTIONAL REGULATOR RV1816"/>
    <property type="match status" value="1"/>
</dbReference>
<dbReference type="InterPro" id="IPR036271">
    <property type="entry name" value="Tet_transcr_reg_TetR-rel_C_sf"/>
</dbReference>
<feature type="DNA-binding region" description="H-T-H motif" evidence="4">
    <location>
        <begin position="37"/>
        <end position="56"/>
    </location>
</feature>
<dbReference type="InterPro" id="IPR001647">
    <property type="entry name" value="HTH_TetR"/>
</dbReference>
<keyword evidence="2 4" id="KW-0238">DNA-binding</keyword>
<sequence>MGQPKMSRRERLRAETAAEIKAIALKHMAAGGAAALSLRAIARDMGMTAGAIYSYYETRDALINALITDVYTSLADTLEAAHEQVDEHDTAQRILAHGTAYRQWAISHPEEFQLVYGDPVPGYQMPEGGPATEAELRVCTLLGQLVAAAWPHAAAAQAGEEHSWEDFQPDLTDALHTKEPDLPPAALALTLRIWGRMHGLVALEVYGHLRTQIVNPAKLYQQELLDLTSSLGLPVPAASAGR</sequence>
<dbReference type="SUPFAM" id="SSF46689">
    <property type="entry name" value="Homeodomain-like"/>
    <property type="match status" value="1"/>
</dbReference>
<evidence type="ECO:0000256" key="1">
    <source>
        <dbReference type="ARBA" id="ARBA00023015"/>
    </source>
</evidence>
<dbReference type="EMBL" id="CP108222">
    <property type="protein sequence ID" value="WTT15227.1"/>
    <property type="molecule type" value="Genomic_DNA"/>
</dbReference>
<gene>
    <name evidence="6" type="ORF">OHA22_06635</name>
</gene>
<evidence type="ECO:0000256" key="3">
    <source>
        <dbReference type="ARBA" id="ARBA00023163"/>
    </source>
</evidence>
<dbReference type="AlphaFoldDB" id="A0AAU1ZT72"/>
<protein>
    <submittedName>
        <fullName evidence="6">TetR/AcrR family transcriptional regulator</fullName>
    </submittedName>
</protein>
<evidence type="ECO:0000256" key="2">
    <source>
        <dbReference type="ARBA" id="ARBA00023125"/>
    </source>
</evidence>
<organism evidence="6">
    <name type="scientific">Streptomyces sp. NBC_00093</name>
    <dbReference type="NCBI Taxonomy" id="2975649"/>
    <lineage>
        <taxon>Bacteria</taxon>
        <taxon>Bacillati</taxon>
        <taxon>Actinomycetota</taxon>
        <taxon>Actinomycetes</taxon>
        <taxon>Kitasatosporales</taxon>
        <taxon>Streptomycetaceae</taxon>
        <taxon>Streptomyces</taxon>
    </lineage>
</organism>